<name>A0A9P4MWI2_9PLEO</name>
<reference evidence="1" key="1">
    <citation type="journal article" date="2020" name="Stud. Mycol.">
        <title>101 Dothideomycetes genomes: a test case for predicting lifestyles and emergence of pathogens.</title>
        <authorList>
            <person name="Haridas S."/>
            <person name="Albert R."/>
            <person name="Binder M."/>
            <person name="Bloem J."/>
            <person name="Labutti K."/>
            <person name="Salamov A."/>
            <person name="Andreopoulos B."/>
            <person name="Baker S."/>
            <person name="Barry K."/>
            <person name="Bills G."/>
            <person name="Bluhm B."/>
            <person name="Cannon C."/>
            <person name="Castanera R."/>
            <person name="Culley D."/>
            <person name="Daum C."/>
            <person name="Ezra D."/>
            <person name="Gonzalez J."/>
            <person name="Henrissat B."/>
            <person name="Kuo A."/>
            <person name="Liang C."/>
            <person name="Lipzen A."/>
            <person name="Lutzoni F."/>
            <person name="Magnuson J."/>
            <person name="Mondo S."/>
            <person name="Nolan M."/>
            <person name="Ohm R."/>
            <person name="Pangilinan J."/>
            <person name="Park H.-J."/>
            <person name="Ramirez L."/>
            <person name="Alfaro M."/>
            <person name="Sun H."/>
            <person name="Tritt A."/>
            <person name="Yoshinaga Y."/>
            <person name="Zwiers L.-H."/>
            <person name="Turgeon B."/>
            <person name="Goodwin S."/>
            <person name="Spatafora J."/>
            <person name="Crous P."/>
            <person name="Grigoriev I."/>
        </authorList>
    </citation>
    <scope>NUCLEOTIDE SEQUENCE</scope>
    <source>
        <strain evidence="1">ATCC 74209</strain>
    </source>
</reference>
<sequence length="104" mass="11957">MVSDILWKGIRIWLLLTVRASTEGTSSISLPHVFGRGVRDSIYQDLFAALCIYYLSSSLLYPEVLQPFSRDERTLPGHANMYFTCISDRDSGDPQTGRPFRYRY</sequence>
<dbReference type="Proteomes" id="UP000799536">
    <property type="component" value="Unassembled WGS sequence"/>
</dbReference>
<keyword evidence="2" id="KW-1185">Reference proteome</keyword>
<evidence type="ECO:0000313" key="2">
    <source>
        <dbReference type="Proteomes" id="UP000799536"/>
    </source>
</evidence>
<proteinExistence type="predicted"/>
<organism evidence="1 2">
    <name type="scientific">Delitschia confertaspora ATCC 74209</name>
    <dbReference type="NCBI Taxonomy" id="1513339"/>
    <lineage>
        <taxon>Eukaryota</taxon>
        <taxon>Fungi</taxon>
        <taxon>Dikarya</taxon>
        <taxon>Ascomycota</taxon>
        <taxon>Pezizomycotina</taxon>
        <taxon>Dothideomycetes</taxon>
        <taxon>Pleosporomycetidae</taxon>
        <taxon>Pleosporales</taxon>
        <taxon>Delitschiaceae</taxon>
        <taxon>Delitschia</taxon>
    </lineage>
</organism>
<accession>A0A9P4MWI2</accession>
<dbReference type="EMBL" id="ML993946">
    <property type="protein sequence ID" value="KAF2202193.1"/>
    <property type="molecule type" value="Genomic_DNA"/>
</dbReference>
<dbReference type="AlphaFoldDB" id="A0A9P4MWI2"/>
<protein>
    <submittedName>
        <fullName evidence="1">Uncharacterized protein</fullName>
    </submittedName>
</protein>
<comment type="caution">
    <text evidence="1">The sequence shown here is derived from an EMBL/GenBank/DDBJ whole genome shotgun (WGS) entry which is preliminary data.</text>
</comment>
<evidence type="ECO:0000313" key="1">
    <source>
        <dbReference type="EMBL" id="KAF2202193.1"/>
    </source>
</evidence>
<gene>
    <name evidence="1" type="ORF">GQ43DRAFT_7181</name>
</gene>